<dbReference type="CDD" id="cd16378">
    <property type="entry name" value="CcmH_N"/>
    <property type="match status" value="1"/>
</dbReference>
<proteinExistence type="inferred from homology"/>
<keyword evidence="10" id="KW-1185">Reference proteome</keyword>
<dbReference type="PANTHER" id="PTHR47870">
    <property type="entry name" value="CYTOCHROME C-TYPE BIOGENESIS PROTEIN CCMH"/>
    <property type="match status" value="1"/>
</dbReference>
<comment type="similarity">
    <text evidence="1 7">Belongs to the CcmH/CycL/Ccl2/NrfF family.</text>
</comment>
<keyword evidence="7" id="KW-0472">Membrane</keyword>
<dbReference type="Gene3D" id="1.10.8.640">
    <property type="entry name" value="Cytochrome C biogenesis protein"/>
    <property type="match status" value="1"/>
</dbReference>
<organism evidence="9 10">
    <name type="scientific">Methylomonas defluvii</name>
    <dbReference type="NCBI Taxonomy" id="3045149"/>
    <lineage>
        <taxon>Bacteria</taxon>
        <taxon>Pseudomonadati</taxon>
        <taxon>Pseudomonadota</taxon>
        <taxon>Gammaproteobacteria</taxon>
        <taxon>Methylococcales</taxon>
        <taxon>Methylococcaceae</taxon>
        <taxon>Methylomonas</taxon>
    </lineage>
</organism>
<accession>A0ABU4UF38</accession>
<evidence type="ECO:0000313" key="10">
    <source>
        <dbReference type="Proteomes" id="UP001284537"/>
    </source>
</evidence>
<dbReference type="InterPro" id="IPR051263">
    <property type="entry name" value="C-type_cytochrome_biogenesis"/>
</dbReference>
<sequence>MKTLHALILSLFVFHAQAEIEYRDFKQPEQEQAYQTLISELRCLVCQNQTIADSNADLAKDLRRQVYEMLQQGKSRQDIVDFMTDRYGDFVMYKPALKLKTMLLWLGPVLFLVIGLATVWVLRGKTSTSEDQSLTKEQQAKLNSILEKGDDS</sequence>
<name>A0ABU4UF38_9GAMM</name>
<keyword evidence="7" id="KW-0812">Transmembrane</keyword>
<evidence type="ECO:0000256" key="3">
    <source>
        <dbReference type="ARBA" id="ARBA00022723"/>
    </source>
</evidence>
<gene>
    <name evidence="9" type="ORF">QLH52_09240</name>
</gene>
<evidence type="ECO:0000256" key="4">
    <source>
        <dbReference type="ARBA" id="ARBA00022729"/>
    </source>
</evidence>
<evidence type="ECO:0000313" key="9">
    <source>
        <dbReference type="EMBL" id="MDX8127465.1"/>
    </source>
</evidence>
<evidence type="ECO:0000256" key="2">
    <source>
        <dbReference type="ARBA" id="ARBA00022617"/>
    </source>
</evidence>
<dbReference type="InterPro" id="IPR038297">
    <property type="entry name" value="CcmH/CycL/NrfF/Ccl2_sf"/>
</dbReference>
<comment type="caution">
    <text evidence="9">The sequence shown here is derived from an EMBL/GenBank/DDBJ whole genome shotgun (WGS) entry which is preliminary data.</text>
</comment>
<comment type="function">
    <text evidence="7">Possible subunit of a heme lyase.</text>
</comment>
<keyword evidence="4 7" id="KW-0732">Signal</keyword>
<protein>
    <recommendedName>
        <fullName evidence="7">Cytochrome c-type biogenesis protein</fullName>
    </recommendedName>
</protein>
<evidence type="ECO:0000259" key="8">
    <source>
        <dbReference type="Pfam" id="PF03918"/>
    </source>
</evidence>
<dbReference type="RefSeq" id="WP_319961335.1">
    <property type="nucleotide sequence ID" value="NZ_JAXARY010000007.1"/>
</dbReference>
<dbReference type="Proteomes" id="UP001284537">
    <property type="component" value="Unassembled WGS sequence"/>
</dbReference>
<feature type="domain" description="CcmH/CycL/Ccl2/NrfF N-terminal" evidence="8">
    <location>
        <begin position="7"/>
        <end position="146"/>
    </location>
</feature>
<evidence type="ECO:0000256" key="7">
    <source>
        <dbReference type="RuleBase" id="RU364112"/>
    </source>
</evidence>
<evidence type="ECO:0000256" key="5">
    <source>
        <dbReference type="ARBA" id="ARBA00022748"/>
    </source>
</evidence>
<evidence type="ECO:0000256" key="6">
    <source>
        <dbReference type="ARBA" id="ARBA00023004"/>
    </source>
</evidence>
<dbReference type="EMBL" id="JAXARY010000007">
    <property type="protein sequence ID" value="MDX8127465.1"/>
    <property type="molecule type" value="Genomic_DNA"/>
</dbReference>
<keyword evidence="5" id="KW-0201">Cytochrome c-type biogenesis</keyword>
<keyword evidence="7" id="KW-1133">Transmembrane helix</keyword>
<keyword evidence="2 7" id="KW-0349">Heme</keyword>
<dbReference type="InterPro" id="IPR005616">
    <property type="entry name" value="CcmH/CycL/Ccl2/NrfF_N"/>
</dbReference>
<dbReference type="PANTHER" id="PTHR47870:SF1">
    <property type="entry name" value="CYTOCHROME C-TYPE BIOGENESIS PROTEIN CCMH"/>
    <property type="match status" value="1"/>
</dbReference>
<keyword evidence="3 7" id="KW-0479">Metal-binding</keyword>
<feature type="transmembrane region" description="Helical" evidence="7">
    <location>
        <begin position="102"/>
        <end position="122"/>
    </location>
</feature>
<keyword evidence="6 7" id="KW-0408">Iron</keyword>
<dbReference type="Pfam" id="PF03918">
    <property type="entry name" value="CcmH"/>
    <property type="match status" value="1"/>
</dbReference>
<evidence type="ECO:0000256" key="1">
    <source>
        <dbReference type="ARBA" id="ARBA00010342"/>
    </source>
</evidence>
<reference evidence="9 10" key="1">
    <citation type="submission" date="2023-11" db="EMBL/GenBank/DDBJ databases">
        <authorList>
            <person name="Ouyang M.-Y."/>
        </authorList>
    </citation>
    <scope>NUCLEOTIDE SEQUENCE [LARGE SCALE GENOMIC DNA]</scope>
    <source>
        <strain evidence="9 10">OY6</strain>
    </source>
</reference>